<feature type="compositionally biased region" description="Low complexity" evidence="1">
    <location>
        <begin position="112"/>
        <end position="126"/>
    </location>
</feature>
<evidence type="ECO:0008006" key="4">
    <source>
        <dbReference type="Google" id="ProtNLM"/>
    </source>
</evidence>
<feature type="region of interest" description="Disordered" evidence="1">
    <location>
        <begin position="112"/>
        <end position="163"/>
    </location>
</feature>
<evidence type="ECO:0000313" key="3">
    <source>
        <dbReference type="Proteomes" id="UP000756921"/>
    </source>
</evidence>
<sequence length="551" mass="60358">MVESPSSHHTGSPDPESPQQLNTSASRRLQKDVHHPAPPLSSQNPGGGAPKPRVSDAVQRHITETQQTTQLWNTITAAFAAAVDQHAQGYTNPQEANIAEELQQRVIHALTSLSPSNSPPSSRWSSDAGYSNSRSQESGRRSWADVARDPQNSNRGISRPLIAARTRPAPLAKPKEDNRIFIAISNPAMRLQQPSPFAVRQAICKSIGGITLKDIPTASPINTGWAITPANQNIREQLLTQENQVLIVQALDRDAIRIPERWINYAVQGVPSSFRTLDGTEIPTTTQLVEEEVCSQTGKQPVSCRTSRHGVNQNGLTTWIISYKQPVRSFQLFGTSQFSKEIHKRPTIQRHDPGCQGYCNAARCTRVARCAHCGDRTDRHQGQHGDSCPHKAMCANCHGPHPASHSNCPAAPRRVHGHISKPTKTELKAIRRAGRIAHKHLYGTVEETLRQATLQPDSTPPEAPQETTTPQPTTQEQAAQATRTRTISASHVPSSATSGEKRPRRAATGNRNLNVRQMSAKSLQPRPTIYTDPSTSEREDTSMSDDPPSTC</sequence>
<comment type="caution">
    <text evidence="2">The sequence shown here is derived from an EMBL/GenBank/DDBJ whole genome shotgun (WGS) entry which is preliminary data.</text>
</comment>
<evidence type="ECO:0000313" key="2">
    <source>
        <dbReference type="EMBL" id="KAF9733881.1"/>
    </source>
</evidence>
<evidence type="ECO:0000256" key="1">
    <source>
        <dbReference type="SAM" id="MobiDB-lite"/>
    </source>
</evidence>
<feature type="compositionally biased region" description="Polar residues" evidence="1">
    <location>
        <begin position="1"/>
        <end position="10"/>
    </location>
</feature>
<dbReference type="OrthoDB" id="3675442at2759"/>
<reference evidence="2" key="1">
    <citation type="journal article" date="2020" name="Mol. Plant Microbe Interact.">
        <title>Genome Sequence of the Biocontrol Agent Coniothyrium minitans strain Conio (IMI 134523).</title>
        <authorList>
            <person name="Patel D."/>
            <person name="Shittu T.A."/>
            <person name="Baroncelli R."/>
            <person name="Muthumeenakshi S."/>
            <person name="Osborne T.H."/>
            <person name="Janganan T.K."/>
            <person name="Sreenivasaprasad S."/>
        </authorList>
    </citation>
    <scope>NUCLEOTIDE SEQUENCE</scope>
    <source>
        <strain evidence="2">Conio</strain>
    </source>
</reference>
<feature type="region of interest" description="Disordered" evidence="1">
    <location>
        <begin position="453"/>
        <end position="551"/>
    </location>
</feature>
<feature type="compositionally biased region" description="Polar residues" evidence="1">
    <location>
        <begin position="487"/>
        <end position="498"/>
    </location>
</feature>
<proteinExistence type="predicted"/>
<organism evidence="2 3">
    <name type="scientific">Paraphaeosphaeria minitans</name>
    <dbReference type="NCBI Taxonomy" id="565426"/>
    <lineage>
        <taxon>Eukaryota</taxon>
        <taxon>Fungi</taxon>
        <taxon>Dikarya</taxon>
        <taxon>Ascomycota</taxon>
        <taxon>Pezizomycotina</taxon>
        <taxon>Dothideomycetes</taxon>
        <taxon>Pleosporomycetidae</taxon>
        <taxon>Pleosporales</taxon>
        <taxon>Massarineae</taxon>
        <taxon>Didymosphaeriaceae</taxon>
        <taxon>Paraphaeosphaeria</taxon>
    </lineage>
</organism>
<dbReference type="Proteomes" id="UP000756921">
    <property type="component" value="Unassembled WGS sequence"/>
</dbReference>
<feature type="compositionally biased region" description="Polar residues" evidence="1">
    <location>
        <begin position="17"/>
        <end position="27"/>
    </location>
</feature>
<dbReference type="EMBL" id="WJXW01000008">
    <property type="protein sequence ID" value="KAF9733881.1"/>
    <property type="molecule type" value="Genomic_DNA"/>
</dbReference>
<protein>
    <recommendedName>
        <fullName evidence="4">Gag-like protein</fullName>
    </recommendedName>
</protein>
<name>A0A9P6GDX5_9PLEO</name>
<feature type="compositionally biased region" description="Basic and acidic residues" evidence="1">
    <location>
        <begin position="137"/>
        <end position="148"/>
    </location>
</feature>
<feature type="compositionally biased region" description="Low complexity" evidence="1">
    <location>
        <begin position="464"/>
        <end position="486"/>
    </location>
</feature>
<keyword evidence="3" id="KW-1185">Reference proteome</keyword>
<accession>A0A9P6GDX5</accession>
<dbReference type="AlphaFoldDB" id="A0A9P6GDX5"/>
<feature type="compositionally biased region" description="Polar residues" evidence="1">
    <location>
        <begin position="509"/>
        <end position="522"/>
    </location>
</feature>
<gene>
    <name evidence="2" type="ORF">PMIN01_08224</name>
</gene>
<feature type="region of interest" description="Disordered" evidence="1">
    <location>
        <begin position="1"/>
        <end position="56"/>
    </location>
</feature>